<dbReference type="GO" id="GO:0008270">
    <property type="term" value="F:zinc ion binding"/>
    <property type="evidence" value="ECO:0007669"/>
    <property type="project" value="UniProtKB-KW"/>
</dbReference>
<dbReference type="FunCoup" id="A0A059AN58">
    <property type="interactions" value="464"/>
</dbReference>
<dbReference type="Gene3D" id="3.30.40.10">
    <property type="entry name" value="Zinc/RING finger domain, C3HC4 (zinc finger)"/>
    <property type="match status" value="1"/>
</dbReference>
<dbReference type="STRING" id="71139.A0A059AN58"/>
<evidence type="ECO:0000256" key="4">
    <source>
        <dbReference type="PROSITE-ProRule" id="PRU00175"/>
    </source>
</evidence>
<dbReference type="AlphaFoldDB" id="A0A059AN58"/>
<dbReference type="OMA" id="HHESDGC"/>
<dbReference type="InParanoid" id="A0A059AN58"/>
<protein>
    <recommendedName>
        <fullName evidence="6">RING-type domain-containing protein</fullName>
    </recommendedName>
</protein>
<dbReference type="Pfam" id="PF13639">
    <property type="entry name" value="zf-RING_2"/>
    <property type="match status" value="1"/>
</dbReference>
<dbReference type="KEGG" id="egr:104418671"/>
<gene>
    <name evidence="7" type="ORF">EUGRSUZ_I01080</name>
</gene>
<dbReference type="InterPro" id="IPR051834">
    <property type="entry name" value="RING_finger_E3_ligase"/>
</dbReference>
<dbReference type="PROSITE" id="PS51318">
    <property type="entry name" value="TAT"/>
    <property type="match status" value="1"/>
</dbReference>
<accession>A0A059AN58</accession>
<dbReference type="SUPFAM" id="SSF57850">
    <property type="entry name" value="RING/U-box"/>
    <property type="match status" value="1"/>
</dbReference>
<keyword evidence="1" id="KW-0479">Metal-binding</keyword>
<feature type="compositionally biased region" description="Polar residues" evidence="5">
    <location>
        <begin position="89"/>
        <end position="102"/>
    </location>
</feature>
<dbReference type="EMBL" id="KK198761">
    <property type="protein sequence ID" value="KCW55121.1"/>
    <property type="molecule type" value="Genomic_DNA"/>
</dbReference>
<dbReference type="PANTHER" id="PTHR45931:SF3">
    <property type="entry name" value="RING ZINC FINGER-CONTAINING PROTEIN"/>
    <property type="match status" value="1"/>
</dbReference>
<keyword evidence="3" id="KW-0862">Zinc</keyword>
<dbReference type="OrthoDB" id="8062037at2759"/>
<organism evidence="7">
    <name type="scientific">Eucalyptus grandis</name>
    <name type="common">Flooded gum</name>
    <dbReference type="NCBI Taxonomy" id="71139"/>
    <lineage>
        <taxon>Eukaryota</taxon>
        <taxon>Viridiplantae</taxon>
        <taxon>Streptophyta</taxon>
        <taxon>Embryophyta</taxon>
        <taxon>Tracheophyta</taxon>
        <taxon>Spermatophyta</taxon>
        <taxon>Magnoliopsida</taxon>
        <taxon>eudicotyledons</taxon>
        <taxon>Gunneridae</taxon>
        <taxon>Pentapetalae</taxon>
        <taxon>rosids</taxon>
        <taxon>malvids</taxon>
        <taxon>Myrtales</taxon>
        <taxon>Myrtaceae</taxon>
        <taxon>Myrtoideae</taxon>
        <taxon>Eucalypteae</taxon>
        <taxon>Eucalyptus</taxon>
    </lineage>
</organism>
<dbReference type="InterPro" id="IPR001841">
    <property type="entry name" value="Znf_RING"/>
</dbReference>
<proteinExistence type="predicted"/>
<dbReference type="SMART" id="SM00184">
    <property type="entry name" value="RING"/>
    <property type="match status" value="1"/>
</dbReference>
<dbReference type="Gramene" id="KCW55121">
    <property type="protein sequence ID" value="KCW55121"/>
    <property type="gene ID" value="EUGRSUZ_I01080"/>
</dbReference>
<dbReference type="eggNOG" id="KOG0800">
    <property type="taxonomic scope" value="Eukaryota"/>
</dbReference>
<reference evidence="7" key="1">
    <citation type="submission" date="2013-07" db="EMBL/GenBank/DDBJ databases">
        <title>The genome of Eucalyptus grandis.</title>
        <authorList>
            <person name="Schmutz J."/>
            <person name="Hayes R."/>
            <person name="Myburg A."/>
            <person name="Tuskan G."/>
            <person name="Grattapaglia D."/>
            <person name="Rokhsar D.S."/>
        </authorList>
    </citation>
    <scope>NUCLEOTIDE SEQUENCE</scope>
    <source>
        <tissue evidence="7">Leaf extractions</tissue>
    </source>
</reference>
<dbReference type="GO" id="GO:0005634">
    <property type="term" value="C:nucleus"/>
    <property type="evidence" value="ECO:0000318"/>
    <property type="project" value="GO_Central"/>
</dbReference>
<feature type="compositionally biased region" description="Low complexity" evidence="5">
    <location>
        <begin position="139"/>
        <end position="152"/>
    </location>
</feature>
<evidence type="ECO:0000256" key="5">
    <source>
        <dbReference type="SAM" id="MobiDB-lite"/>
    </source>
</evidence>
<keyword evidence="2 4" id="KW-0863">Zinc-finger</keyword>
<dbReference type="InterPro" id="IPR013083">
    <property type="entry name" value="Znf_RING/FYVE/PHD"/>
</dbReference>
<dbReference type="GO" id="GO:0061630">
    <property type="term" value="F:ubiquitin protein ligase activity"/>
    <property type="evidence" value="ECO:0000318"/>
    <property type="project" value="GO_Central"/>
</dbReference>
<evidence type="ECO:0000256" key="2">
    <source>
        <dbReference type="ARBA" id="ARBA00022771"/>
    </source>
</evidence>
<evidence type="ECO:0000256" key="3">
    <source>
        <dbReference type="ARBA" id="ARBA00022833"/>
    </source>
</evidence>
<feature type="compositionally biased region" description="Basic residues" evidence="5">
    <location>
        <begin position="50"/>
        <end position="60"/>
    </location>
</feature>
<dbReference type="GO" id="GO:0006511">
    <property type="term" value="P:ubiquitin-dependent protein catabolic process"/>
    <property type="evidence" value="ECO:0000318"/>
    <property type="project" value="GO_Central"/>
</dbReference>
<dbReference type="PROSITE" id="PS50089">
    <property type="entry name" value="ZF_RING_2"/>
    <property type="match status" value="1"/>
</dbReference>
<feature type="domain" description="RING-type" evidence="6">
    <location>
        <begin position="239"/>
        <end position="280"/>
    </location>
</feature>
<feature type="compositionally biased region" description="Basic and acidic residues" evidence="5">
    <location>
        <begin position="61"/>
        <end position="71"/>
    </location>
</feature>
<sequence length="291" mass="32134">MTNAAELFHSRRSRLHRASAAAAAAAAAAATSAVDQGFGYDHSPADRGLHPRRHHHHHAYRHDLDGCDPLRRSPHVRLRGSHSERVSNWVGQGTSSSGNSMNVHPPSSVRRPDISSNERLPGSVLLARERLLERLRGVSLSGNRRSSRESSSTNHQENMYDDRWRLADISDWGVETSMQSSTLSSHVIGLSLPPEPIATMSMKKPPGLSQDAIDHLHQEFFGCADKGAQGFVDGVKRECCICLEIFMEGDRLTCLPCEHKFHSACLVPWVRACGDCPYCREAITVSTSQTR</sequence>
<evidence type="ECO:0000256" key="1">
    <source>
        <dbReference type="ARBA" id="ARBA00022723"/>
    </source>
</evidence>
<dbReference type="SMART" id="SM01197">
    <property type="entry name" value="FANCL_C"/>
    <property type="match status" value="1"/>
</dbReference>
<feature type="region of interest" description="Disordered" evidence="5">
    <location>
        <begin position="139"/>
        <end position="159"/>
    </location>
</feature>
<dbReference type="PANTHER" id="PTHR45931">
    <property type="entry name" value="SI:CH211-59O9.10"/>
    <property type="match status" value="1"/>
</dbReference>
<feature type="region of interest" description="Disordered" evidence="5">
    <location>
        <begin position="42"/>
        <end position="116"/>
    </location>
</feature>
<evidence type="ECO:0000259" key="6">
    <source>
        <dbReference type="PROSITE" id="PS50089"/>
    </source>
</evidence>
<evidence type="ECO:0000313" key="7">
    <source>
        <dbReference type="EMBL" id="KCW55121.1"/>
    </source>
</evidence>
<dbReference type="InterPro" id="IPR006311">
    <property type="entry name" value="TAT_signal"/>
</dbReference>
<name>A0A059AN58_EUCGR</name>